<dbReference type="eggNOG" id="KOG1860">
    <property type="taxonomic scope" value="Eukaryota"/>
</dbReference>
<dbReference type="GO" id="GO:0005819">
    <property type="term" value="C:spindle"/>
    <property type="evidence" value="ECO:0007669"/>
    <property type="project" value="TreeGrafter"/>
</dbReference>
<dbReference type="STRING" id="136037.A0A067QYV2"/>
<dbReference type="Gene3D" id="1.25.40.990">
    <property type="match status" value="1"/>
</dbReference>
<sequence length="357" mass="40196">MTAFSPVFIKGTCMDMCPVRERKLREKEGLLHLLELPAGTSLQSTPTAHPYLTVKSFSRSAAGHHTPHQDELRPPDILYKTVCHLLTSTVLRQGVDWCTVYDFVFDRLRAVRQDLVIQGLGCVESIPILEPTVRFHSYAGYRLCAEPLSKFEPAINCTHLLECLKRLLVLYDDCHNTSSLEVRADMEALYLLMGLGSYQTLSRALQLPGELRQHPTVKTAFAMSLALWSGNYVRLCTLLPKLPPLLKCVAAQQLPLVRRHALQIMSCAYSSHNLTFPLSRLQTLLLYKTHKQAESDCKRYGISVKDNAVMFNKATFQPNAHGPCLYVECVDMALQSVDLTELLLLKDRAPEPTETVK</sequence>
<reference evidence="2 3" key="1">
    <citation type="journal article" date="2014" name="Nat. Commun.">
        <title>Molecular traces of alternative social organization in a termite genome.</title>
        <authorList>
            <person name="Terrapon N."/>
            <person name="Li C."/>
            <person name="Robertson H.M."/>
            <person name="Ji L."/>
            <person name="Meng X."/>
            <person name="Booth W."/>
            <person name="Chen Z."/>
            <person name="Childers C.P."/>
            <person name="Glastad K.M."/>
            <person name="Gokhale K."/>
            <person name="Gowin J."/>
            <person name="Gronenberg W."/>
            <person name="Hermansen R.A."/>
            <person name="Hu H."/>
            <person name="Hunt B.G."/>
            <person name="Huylmans A.K."/>
            <person name="Khalil S.M."/>
            <person name="Mitchell R.D."/>
            <person name="Munoz-Torres M.C."/>
            <person name="Mustard J.A."/>
            <person name="Pan H."/>
            <person name="Reese J.T."/>
            <person name="Scharf M.E."/>
            <person name="Sun F."/>
            <person name="Vogel H."/>
            <person name="Xiao J."/>
            <person name="Yang W."/>
            <person name="Yang Z."/>
            <person name="Yang Z."/>
            <person name="Zhou J."/>
            <person name="Zhu J."/>
            <person name="Brent C.S."/>
            <person name="Elsik C.G."/>
            <person name="Goodisman M.A."/>
            <person name="Liberles D.A."/>
            <person name="Roe R.M."/>
            <person name="Vargo E.L."/>
            <person name="Vilcinskas A."/>
            <person name="Wang J."/>
            <person name="Bornberg-Bauer E."/>
            <person name="Korb J."/>
            <person name="Zhang G."/>
            <person name="Liebig J."/>
        </authorList>
    </citation>
    <scope>NUCLEOTIDE SEQUENCE [LARGE SCALE GENOMIC DNA]</scope>
    <source>
        <tissue evidence="2">Whole organism</tissue>
    </source>
</reference>
<evidence type="ECO:0000259" key="1">
    <source>
        <dbReference type="Pfam" id="PF03399"/>
    </source>
</evidence>
<dbReference type="Pfam" id="PF03399">
    <property type="entry name" value="SAC3_GANP"/>
    <property type="match status" value="1"/>
</dbReference>
<dbReference type="OrthoDB" id="264795at2759"/>
<dbReference type="OMA" id="IFTHAYN"/>
<evidence type="ECO:0000313" key="3">
    <source>
        <dbReference type="Proteomes" id="UP000027135"/>
    </source>
</evidence>
<accession>A0A067QYV2</accession>
<dbReference type="EMBL" id="KK852818">
    <property type="protein sequence ID" value="KDR15712.1"/>
    <property type="molecule type" value="Genomic_DNA"/>
</dbReference>
<dbReference type="GO" id="GO:0051225">
    <property type="term" value="P:spindle assembly"/>
    <property type="evidence" value="ECO:0007669"/>
    <property type="project" value="TreeGrafter"/>
</dbReference>
<name>A0A067QYV2_ZOONE</name>
<dbReference type="GO" id="GO:0005634">
    <property type="term" value="C:nucleus"/>
    <property type="evidence" value="ECO:0007669"/>
    <property type="project" value="TreeGrafter"/>
</dbReference>
<dbReference type="GO" id="GO:0005813">
    <property type="term" value="C:centrosome"/>
    <property type="evidence" value="ECO:0007669"/>
    <property type="project" value="TreeGrafter"/>
</dbReference>
<dbReference type="AlphaFoldDB" id="A0A067QYV2"/>
<dbReference type="PANTHER" id="PTHR12436">
    <property type="entry name" value="80 KDA MCM3-ASSOCIATED PROTEIN"/>
    <property type="match status" value="1"/>
</dbReference>
<dbReference type="PANTHER" id="PTHR12436:SF38">
    <property type="entry name" value="SAC3 DOMAIN-CONTAINING PROTEIN 1"/>
    <property type="match status" value="1"/>
</dbReference>
<feature type="domain" description="SAC3/GANP/THP3 conserved" evidence="1">
    <location>
        <begin position="16"/>
        <end position="305"/>
    </location>
</feature>
<dbReference type="InParanoid" id="A0A067QYV2"/>
<evidence type="ECO:0000313" key="2">
    <source>
        <dbReference type="EMBL" id="KDR15712.1"/>
    </source>
</evidence>
<protein>
    <submittedName>
        <fullName evidence="2">80 kDa MCM3-associated protein</fullName>
    </submittedName>
</protein>
<dbReference type="FunCoup" id="A0A067QYV2">
    <property type="interactions" value="76"/>
</dbReference>
<organism evidence="2 3">
    <name type="scientific">Zootermopsis nevadensis</name>
    <name type="common">Dampwood termite</name>
    <dbReference type="NCBI Taxonomy" id="136037"/>
    <lineage>
        <taxon>Eukaryota</taxon>
        <taxon>Metazoa</taxon>
        <taxon>Ecdysozoa</taxon>
        <taxon>Arthropoda</taxon>
        <taxon>Hexapoda</taxon>
        <taxon>Insecta</taxon>
        <taxon>Pterygota</taxon>
        <taxon>Neoptera</taxon>
        <taxon>Polyneoptera</taxon>
        <taxon>Dictyoptera</taxon>
        <taxon>Blattodea</taxon>
        <taxon>Blattoidea</taxon>
        <taxon>Termitoidae</taxon>
        <taxon>Termopsidae</taxon>
        <taxon>Zootermopsis</taxon>
    </lineage>
</organism>
<dbReference type="InterPro" id="IPR005062">
    <property type="entry name" value="SAC3/GANP/THP3_conserved"/>
</dbReference>
<dbReference type="Proteomes" id="UP000027135">
    <property type="component" value="Unassembled WGS sequence"/>
</dbReference>
<dbReference type="GO" id="GO:0051298">
    <property type="term" value="P:centrosome duplication"/>
    <property type="evidence" value="ECO:0007669"/>
    <property type="project" value="TreeGrafter"/>
</dbReference>
<gene>
    <name evidence="2" type="ORF">L798_09789</name>
</gene>
<dbReference type="InterPro" id="IPR045107">
    <property type="entry name" value="SAC3/GANP/THP3"/>
</dbReference>
<keyword evidence="3" id="KW-1185">Reference proteome</keyword>
<proteinExistence type="predicted"/>